<dbReference type="EMBL" id="VIGW01000001">
    <property type="protein sequence ID" value="TWS21113.1"/>
    <property type="molecule type" value="Genomic_DNA"/>
</dbReference>
<dbReference type="GO" id="GO:0006508">
    <property type="term" value="P:proteolysis"/>
    <property type="evidence" value="ECO:0007669"/>
    <property type="project" value="UniProtKB-KW"/>
</dbReference>
<proteinExistence type="inferred from homology"/>
<dbReference type="Pfam" id="PF02897">
    <property type="entry name" value="Peptidase_S9_N"/>
    <property type="match status" value="1"/>
</dbReference>
<dbReference type="Gene3D" id="2.130.10.120">
    <property type="entry name" value="Prolyl oligopeptidase, N-terminal domain"/>
    <property type="match status" value="1"/>
</dbReference>
<dbReference type="PANTHER" id="PTHR11757:SF19">
    <property type="entry name" value="PROLYL ENDOPEPTIDASE-LIKE"/>
    <property type="match status" value="1"/>
</dbReference>
<dbReference type="InterPro" id="IPR029058">
    <property type="entry name" value="AB_hydrolase_fold"/>
</dbReference>
<evidence type="ECO:0000313" key="7">
    <source>
        <dbReference type="EMBL" id="TWS21113.1"/>
    </source>
</evidence>
<dbReference type="OrthoDB" id="9801421at2"/>
<dbReference type="AlphaFoldDB" id="A0A5C5RFE3"/>
<dbReference type="Proteomes" id="UP000317291">
    <property type="component" value="Unassembled WGS sequence"/>
</dbReference>
<reference evidence="7 8" key="1">
    <citation type="submission" date="2019-06" db="EMBL/GenBank/DDBJ databases">
        <title>Tsukamurella conjunctivitidis sp. nov., Tsukamurella assacharolytica sp. nov. and Tsukamurella sputae sp. nov. isolated from patients with conjunctivitis, bacteraemia (lymphoma) and respiratory infection (sputum) in Hong Kong.</title>
        <authorList>
            <person name="Teng J.L.L."/>
            <person name="Lee H.H."/>
            <person name="Fong J.Y.H."/>
            <person name="Fok K.M.N."/>
            <person name="Lau S.K.P."/>
            <person name="Woo P.C.Y."/>
        </authorList>
    </citation>
    <scope>NUCLEOTIDE SEQUENCE [LARGE SCALE GENOMIC DNA]</scope>
    <source>
        <strain evidence="7 8">HKU71</strain>
    </source>
</reference>
<feature type="domain" description="Peptidase S9A N-terminal" evidence="6">
    <location>
        <begin position="8"/>
        <end position="422"/>
    </location>
</feature>
<comment type="similarity">
    <text evidence="1">Belongs to the peptidase S9A family.</text>
</comment>
<dbReference type="SUPFAM" id="SSF50993">
    <property type="entry name" value="Peptidase/esterase 'gauge' domain"/>
    <property type="match status" value="1"/>
</dbReference>
<dbReference type="InterPro" id="IPR051543">
    <property type="entry name" value="Serine_Peptidase_S9A"/>
</dbReference>
<evidence type="ECO:0000259" key="6">
    <source>
        <dbReference type="Pfam" id="PF02897"/>
    </source>
</evidence>
<evidence type="ECO:0000256" key="3">
    <source>
        <dbReference type="ARBA" id="ARBA00022801"/>
    </source>
</evidence>
<organism evidence="7 8">
    <name type="scientific">Tsukamurella asaccharolytica</name>
    <dbReference type="NCBI Taxonomy" id="2592067"/>
    <lineage>
        <taxon>Bacteria</taxon>
        <taxon>Bacillati</taxon>
        <taxon>Actinomycetota</taxon>
        <taxon>Actinomycetes</taxon>
        <taxon>Mycobacteriales</taxon>
        <taxon>Tsukamurellaceae</taxon>
        <taxon>Tsukamurella</taxon>
    </lineage>
</organism>
<keyword evidence="4" id="KW-0720">Serine protease</keyword>
<keyword evidence="2" id="KW-0645">Protease</keyword>
<sequence>MSGPVQPVAKKIPAPRTFHGDTVIDDYAWLADTSDEEVLDYLRAHNAYTEAATAHHEPLREAIFGEIKAHTQETDMSVPQRRKGYWYYSRTVEGEQYGIHCRAPIAGPDDWTPPVLSDEPLPGEQVLLDLNVEAQGHEYIAVGAASVSPDGALLAYSLDTSGDERFTLRIKDISTGELLPDTVEGVFYGATWAPVTGSGARYLFYTTVDDAWRADSIWRHEIGSATEDVRVFHETDQRFGVGIGLTRSEKYLMIAASSTLSSETHVLDATDPAGEFRVLRPREEDVEYSVEHAVLGDEDRFLFLHNRTGINFELASAPVEAPEEWTVLVPHRDDVRLEYVDAYARRLALGYRRGGLPRLALAAATAAPEFSEWDPSEELVNLGPAANPEWDAPRLRLAYESFVTPGTVLELDPETGEQTVLKRANVPGYDAALYTAERLWVIAGDGTEIPVSVVRRADTGDGRADTGDGPAPTLLYGYGSYEATLDPWFSVARLSLMDRGVVFVVAHVRGGGEMGRAWYDHGKQLEKRNTFTDFVDVARHLVDTGRAEPPRLVAMGGSAGGLLVGAVANLAPELFAGIVADVPFVDPLTSILDPSLPLTVGEWDEWGNPLESAEVYRYMRDYSPYENVAAKPYPAILATTSLNDTRVLPTEPAKWVAKLLDHSTSGEQVLLKTEMVAGHAGVSGRYAKWRETAFEYAWVLNRLEITK</sequence>
<dbReference type="Pfam" id="PF00326">
    <property type="entry name" value="Peptidase_S9"/>
    <property type="match status" value="1"/>
</dbReference>
<evidence type="ECO:0000256" key="4">
    <source>
        <dbReference type="ARBA" id="ARBA00022825"/>
    </source>
</evidence>
<gene>
    <name evidence="7" type="ORF">FK529_00375</name>
</gene>
<name>A0A5C5RFE3_9ACTN</name>
<dbReference type="RefSeq" id="WP_146558498.1">
    <property type="nucleotide sequence ID" value="NZ_VIGW01000001.1"/>
</dbReference>
<dbReference type="InterPro" id="IPR023302">
    <property type="entry name" value="Pept_S9A_N"/>
</dbReference>
<evidence type="ECO:0000259" key="5">
    <source>
        <dbReference type="Pfam" id="PF00326"/>
    </source>
</evidence>
<protein>
    <submittedName>
        <fullName evidence="7">S9 family peptidase</fullName>
    </submittedName>
</protein>
<accession>A0A5C5RFE3</accession>
<dbReference type="GO" id="GO:0004252">
    <property type="term" value="F:serine-type endopeptidase activity"/>
    <property type="evidence" value="ECO:0007669"/>
    <property type="project" value="InterPro"/>
</dbReference>
<dbReference type="PANTHER" id="PTHR11757">
    <property type="entry name" value="PROTEASE FAMILY S9A OLIGOPEPTIDASE"/>
    <property type="match status" value="1"/>
</dbReference>
<dbReference type="SUPFAM" id="SSF53474">
    <property type="entry name" value="alpha/beta-Hydrolases"/>
    <property type="match status" value="1"/>
</dbReference>
<keyword evidence="3" id="KW-0378">Hydrolase</keyword>
<dbReference type="InterPro" id="IPR001375">
    <property type="entry name" value="Peptidase_S9_cat"/>
</dbReference>
<keyword evidence="8" id="KW-1185">Reference proteome</keyword>
<evidence type="ECO:0000313" key="8">
    <source>
        <dbReference type="Proteomes" id="UP000317291"/>
    </source>
</evidence>
<dbReference type="InterPro" id="IPR002470">
    <property type="entry name" value="Peptidase_S9A"/>
</dbReference>
<feature type="domain" description="Peptidase S9 prolyl oligopeptidase catalytic" evidence="5">
    <location>
        <begin position="488"/>
        <end position="703"/>
    </location>
</feature>
<dbReference type="PRINTS" id="PR00862">
    <property type="entry name" value="PROLIGOPTASE"/>
</dbReference>
<dbReference type="Gene3D" id="3.40.50.1820">
    <property type="entry name" value="alpha/beta hydrolase"/>
    <property type="match status" value="1"/>
</dbReference>
<comment type="caution">
    <text evidence="7">The sequence shown here is derived from an EMBL/GenBank/DDBJ whole genome shotgun (WGS) entry which is preliminary data.</text>
</comment>
<evidence type="ECO:0000256" key="1">
    <source>
        <dbReference type="ARBA" id="ARBA00005228"/>
    </source>
</evidence>
<evidence type="ECO:0000256" key="2">
    <source>
        <dbReference type="ARBA" id="ARBA00022670"/>
    </source>
</evidence>